<comment type="similarity">
    <text evidence="2">Belongs to the glutamate-gated ion channel (TC 1.A.10.1) family.</text>
</comment>
<keyword evidence="3" id="KW-1003">Cell membrane</keyword>
<dbReference type="EMBL" id="UFQT01000215">
    <property type="protein sequence ID" value="SSX21827.1"/>
    <property type="molecule type" value="Genomic_DNA"/>
</dbReference>
<dbReference type="InterPro" id="IPR052192">
    <property type="entry name" value="Insect_Ionotropic_Sensory_Rcpt"/>
</dbReference>
<dbReference type="OMA" id="NECYFAF"/>
<dbReference type="PANTHER" id="PTHR42643">
    <property type="entry name" value="IONOTROPIC RECEPTOR 20A-RELATED"/>
    <property type="match status" value="1"/>
</dbReference>
<comment type="subcellular location">
    <subcellularLocation>
        <location evidence="1">Cell membrane</location>
        <topology evidence="1">Multi-pass membrane protein</topology>
    </subcellularLocation>
</comment>
<organism evidence="11">
    <name type="scientific">Culicoides sonorensis</name>
    <name type="common">Biting midge</name>
    <dbReference type="NCBI Taxonomy" id="179676"/>
    <lineage>
        <taxon>Eukaryota</taxon>
        <taxon>Metazoa</taxon>
        <taxon>Ecdysozoa</taxon>
        <taxon>Arthropoda</taxon>
        <taxon>Hexapoda</taxon>
        <taxon>Insecta</taxon>
        <taxon>Pterygota</taxon>
        <taxon>Neoptera</taxon>
        <taxon>Endopterygota</taxon>
        <taxon>Diptera</taxon>
        <taxon>Nematocera</taxon>
        <taxon>Chironomoidea</taxon>
        <taxon>Ceratopogonidae</taxon>
        <taxon>Ceratopogoninae</taxon>
        <taxon>Culicoides</taxon>
        <taxon>Monoculicoides</taxon>
    </lineage>
</organism>
<evidence type="ECO:0000256" key="6">
    <source>
        <dbReference type="ARBA" id="ARBA00023136"/>
    </source>
</evidence>
<keyword evidence="8" id="KW-0325">Glycoprotein</keyword>
<dbReference type="AlphaFoldDB" id="A0A336M018"/>
<evidence type="ECO:0000256" key="3">
    <source>
        <dbReference type="ARBA" id="ARBA00022475"/>
    </source>
</evidence>
<dbReference type="SUPFAM" id="SSF53850">
    <property type="entry name" value="Periplasmic binding protein-like II"/>
    <property type="match status" value="1"/>
</dbReference>
<name>A0A336M018_CULSO</name>
<dbReference type="PANTHER" id="PTHR42643:SF33">
    <property type="entry name" value="GLUTAMATE RECEPTOR 2-LIKE PROTEIN"/>
    <property type="match status" value="1"/>
</dbReference>
<dbReference type="GO" id="GO:0015276">
    <property type="term" value="F:ligand-gated monoatomic ion channel activity"/>
    <property type="evidence" value="ECO:0007669"/>
    <property type="project" value="InterPro"/>
</dbReference>
<evidence type="ECO:0000256" key="9">
    <source>
        <dbReference type="SAM" id="Phobius"/>
    </source>
</evidence>
<keyword evidence="6 9" id="KW-0472">Membrane</keyword>
<dbReference type="GO" id="GO:0005886">
    <property type="term" value="C:plasma membrane"/>
    <property type="evidence" value="ECO:0007669"/>
    <property type="project" value="UniProtKB-SubCell"/>
</dbReference>
<evidence type="ECO:0000259" key="10">
    <source>
        <dbReference type="Pfam" id="PF00060"/>
    </source>
</evidence>
<gene>
    <name evidence="11" type="primary">CSON005455</name>
</gene>
<evidence type="ECO:0000256" key="5">
    <source>
        <dbReference type="ARBA" id="ARBA00022989"/>
    </source>
</evidence>
<evidence type="ECO:0000256" key="2">
    <source>
        <dbReference type="ARBA" id="ARBA00008685"/>
    </source>
</evidence>
<keyword evidence="5 9" id="KW-1133">Transmembrane helix</keyword>
<accession>A0A336M018</accession>
<dbReference type="Pfam" id="PF00060">
    <property type="entry name" value="Lig_chan"/>
    <property type="match status" value="1"/>
</dbReference>
<evidence type="ECO:0000313" key="11">
    <source>
        <dbReference type="EMBL" id="SSX21827.1"/>
    </source>
</evidence>
<feature type="transmembrane region" description="Helical" evidence="9">
    <location>
        <begin position="391"/>
        <end position="414"/>
    </location>
</feature>
<keyword evidence="4 9" id="KW-0812">Transmembrane</keyword>
<dbReference type="GO" id="GO:0050906">
    <property type="term" value="P:detection of stimulus involved in sensory perception"/>
    <property type="evidence" value="ECO:0007669"/>
    <property type="project" value="UniProtKB-ARBA"/>
</dbReference>
<dbReference type="InterPro" id="IPR001320">
    <property type="entry name" value="Iontro_rcpt_C"/>
</dbReference>
<feature type="domain" description="Ionotropic glutamate receptor C-terminal" evidence="10">
    <location>
        <begin position="330"/>
        <end position="506"/>
    </location>
</feature>
<dbReference type="Gene3D" id="3.40.190.10">
    <property type="entry name" value="Periplasmic binding protein-like II"/>
    <property type="match status" value="2"/>
</dbReference>
<evidence type="ECO:0000256" key="8">
    <source>
        <dbReference type="ARBA" id="ARBA00023180"/>
    </source>
</evidence>
<evidence type="ECO:0000256" key="7">
    <source>
        <dbReference type="ARBA" id="ARBA00023170"/>
    </source>
</evidence>
<dbReference type="VEuPathDB" id="VectorBase:CSON005455"/>
<feature type="transmembrane region" description="Helical" evidence="9">
    <location>
        <begin position="329"/>
        <end position="350"/>
    </location>
</feature>
<keyword evidence="7" id="KW-0675">Receptor</keyword>
<sequence>MVFLMKVTSSDLGPVLGFALESSKKVLIKDIIKNENSTISLNIIGCWDQEYAIRVAKDIGISVTYNENISLLNKTIERIDASQKLYVTDFQVCPEMLSTFSKIDKFFLAHPFRWLIFVEKQDVDFFINIDILIASNVVLAINDSPNDGNDMVVFKLQQVYKIKEFSTILRVENFGNWNQTHGLTDERSNKIISSRRKNMFGEQMTLVVLTIDNHTYGYFYNKKNKEYDPTMRMLYILNNIIMDTFNCTKRFTLTQRIGYDETGIWVGTYGNLINNHADLCLTPFFVLIERLPVIDYLDTLTPFVGYFIFRAPSLSSVANIYFLPFSRMVWISFGVSAVICTVSIFILIKWEEKITTRESRSNFTDVVLLTTSAICQMGADIQTKFVSSRLLIFFLFITFVFVYTSFTASIVGLLQSSTKSIQTLNDLLNSKIELGIEDNLYTRYYIGQTNDPVRLEIYNKKIAPPGQEPRFYDRQTGVAMMRNSSFAFFGEPRPIYREIQQTFFEEEKCGLNQMEYLEIIEPYQAVQKNSPIKEMAKVAIMKLREYAITKVEIDRILTSKPICAVGNGQRFESVSLESFYVSWLNFHVE</sequence>
<reference evidence="11" key="1">
    <citation type="submission" date="2018-07" db="EMBL/GenBank/DDBJ databases">
        <authorList>
            <person name="Quirk P.G."/>
            <person name="Krulwich T.A."/>
        </authorList>
    </citation>
    <scope>NUCLEOTIDE SEQUENCE</scope>
</reference>
<proteinExistence type="inferred from homology"/>
<protein>
    <submittedName>
        <fullName evidence="11">CSON005455 protein</fullName>
    </submittedName>
</protein>
<evidence type="ECO:0000256" key="1">
    <source>
        <dbReference type="ARBA" id="ARBA00004651"/>
    </source>
</evidence>
<evidence type="ECO:0000256" key="4">
    <source>
        <dbReference type="ARBA" id="ARBA00022692"/>
    </source>
</evidence>